<dbReference type="EMBL" id="CP025043">
    <property type="protein sequence ID" value="AUA18644.1"/>
    <property type="molecule type" value="Genomic_DNA"/>
</dbReference>
<accession>A0A2I5KMQ0</accession>
<organism evidence="1 2">
    <name type="scientific">Streptococcus suis</name>
    <dbReference type="NCBI Taxonomy" id="1307"/>
    <lineage>
        <taxon>Bacteria</taxon>
        <taxon>Bacillati</taxon>
        <taxon>Bacillota</taxon>
        <taxon>Bacilli</taxon>
        <taxon>Lactobacillales</taxon>
        <taxon>Streptococcaceae</taxon>
        <taxon>Streptococcus</taxon>
    </lineage>
</organism>
<dbReference type="AlphaFoldDB" id="A0A2I5KMQ0"/>
<name>A0A2I5KMQ0_STRSU</name>
<evidence type="ECO:0000313" key="1">
    <source>
        <dbReference type="EMBL" id="AUA18644.1"/>
    </source>
</evidence>
<dbReference type="Proteomes" id="UP000231863">
    <property type="component" value="Chromosome"/>
</dbReference>
<evidence type="ECO:0000313" key="2">
    <source>
        <dbReference type="Proteomes" id="UP000231863"/>
    </source>
</evidence>
<protein>
    <submittedName>
        <fullName evidence="1">Uncharacterized protein</fullName>
    </submittedName>
</protein>
<sequence>MLGRMRKLRFLISNFKHSTRLFELALPYLVEVTCFASAISNLVQSLDCTSSLQLLVRTSFALFLTSNSLFLDCWSKY</sequence>
<reference evidence="1 2" key="1">
    <citation type="submission" date="2017-11" db="EMBL/GenBank/DDBJ databases">
        <title>Genome analysis of Streptococcus suis serotype chz stain ah681.</title>
        <authorList>
            <person name="Pan Z."/>
            <person name="Zhang Y."/>
            <person name="Ma J."/>
            <person name="Lu P."/>
            <person name="Zhu Y."/>
            <person name="Zhong X."/>
            <person name="Dong W."/>
            <person name="Lu C."/>
            <person name="Yao H."/>
        </authorList>
    </citation>
    <scope>NUCLEOTIDE SEQUENCE [LARGE SCALE GENOMIC DNA]</scope>
    <source>
        <strain evidence="1 2">AH681</strain>
    </source>
</reference>
<proteinExistence type="predicted"/>
<gene>
    <name evidence="1" type="ORF">CWI26_03625</name>
</gene>